<dbReference type="Pfam" id="PF01408">
    <property type="entry name" value="GFO_IDH_MocA"/>
    <property type="match status" value="1"/>
</dbReference>
<accession>A0A540VL26</accession>
<evidence type="ECO:0000259" key="3">
    <source>
        <dbReference type="Pfam" id="PF01408"/>
    </source>
</evidence>
<comment type="similarity">
    <text evidence="1">Belongs to the Gfo/Idh/MocA family.</text>
</comment>
<dbReference type="PANTHER" id="PTHR43708:SF5">
    <property type="entry name" value="CONSERVED EXPRESSED OXIDOREDUCTASE (EUROFUNG)-RELATED"/>
    <property type="match status" value="1"/>
</dbReference>
<dbReference type="PANTHER" id="PTHR43708">
    <property type="entry name" value="CONSERVED EXPRESSED OXIDOREDUCTASE (EUROFUNG)"/>
    <property type="match status" value="1"/>
</dbReference>
<dbReference type="Gene3D" id="3.30.360.10">
    <property type="entry name" value="Dihydrodipicolinate Reductase, domain 2"/>
    <property type="match status" value="1"/>
</dbReference>
<comment type="caution">
    <text evidence="4">The sequence shown here is derived from an EMBL/GenBank/DDBJ whole genome shotgun (WGS) entry which is preliminary data.</text>
</comment>
<gene>
    <name evidence="4" type="ORF">FKZ61_03385</name>
</gene>
<evidence type="ECO:0000313" key="4">
    <source>
        <dbReference type="EMBL" id="TQE97469.1"/>
    </source>
</evidence>
<dbReference type="InterPro" id="IPR036291">
    <property type="entry name" value="NAD(P)-bd_dom_sf"/>
</dbReference>
<dbReference type="EMBL" id="VIGC01000003">
    <property type="protein sequence ID" value="TQE97469.1"/>
    <property type="molecule type" value="Genomic_DNA"/>
</dbReference>
<dbReference type="Proteomes" id="UP000317371">
    <property type="component" value="Unassembled WGS sequence"/>
</dbReference>
<name>A0A540VL26_9CHLR</name>
<dbReference type="OrthoDB" id="128220at2"/>
<feature type="domain" description="Gfo/Idh/MocA-like oxidoreductase N-terminal" evidence="3">
    <location>
        <begin position="26"/>
        <end position="124"/>
    </location>
</feature>
<dbReference type="InParanoid" id="A0A540VL26"/>
<keyword evidence="2" id="KW-0560">Oxidoreductase</keyword>
<dbReference type="Gene3D" id="3.40.50.720">
    <property type="entry name" value="NAD(P)-binding Rossmann-like Domain"/>
    <property type="match status" value="1"/>
</dbReference>
<reference evidence="4 5" key="1">
    <citation type="submission" date="2019-06" db="EMBL/GenBank/DDBJ databases">
        <title>Genome sequence of Litorilinea aerophila BAA-2444.</title>
        <authorList>
            <person name="Maclea K.S."/>
            <person name="Maurais E.G."/>
            <person name="Iannazzi L.C."/>
        </authorList>
    </citation>
    <scope>NUCLEOTIDE SEQUENCE [LARGE SCALE GENOMIC DNA]</scope>
    <source>
        <strain evidence="4 5">ATCC BAA-2444</strain>
    </source>
</reference>
<dbReference type="GO" id="GO:0000166">
    <property type="term" value="F:nucleotide binding"/>
    <property type="evidence" value="ECO:0007669"/>
    <property type="project" value="InterPro"/>
</dbReference>
<organism evidence="4 5">
    <name type="scientific">Litorilinea aerophila</name>
    <dbReference type="NCBI Taxonomy" id="1204385"/>
    <lineage>
        <taxon>Bacteria</taxon>
        <taxon>Bacillati</taxon>
        <taxon>Chloroflexota</taxon>
        <taxon>Caldilineae</taxon>
        <taxon>Caldilineales</taxon>
        <taxon>Caldilineaceae</taxon>
        <taxon>Litorilinea</taxon>
    </lineage>
</organism>
<dbReference type="AlphaFoldDB" id="A0A540VL26"/>
<evidence type="ECO:0000313" key="5">
    <source>
        <dbReference type="Proteomes" id="UP000317371"/>
    </source>
</evidence>
<dbReference type="GO" id="GO:0016491">
    <property type="term" value="F:oxidoreductase activity"/>
    <property type="evidence" value="ECO:0007669"/>
    <property type="project" value="UniProtKB-KW"/>
</dbReference>
<dbReference type="InterPro" id="IPR000683">
    <property type="entry name" value="Gfo/Idh/MocA-like_OxRdtase_N"/>
</dbReference>
<evidence type="ECO:0000256" key="2">
    <source>
        <dbReference type="ARBA" id="ARBA00023002"/>
    </source>
</evidence>
<dbReference type="SUPFAM" id="SSF51735">
    <property type="entry name" value="NAD(P)-binding Rossmann-fold domains"/>
    <property type="match status" value="1"/>
</dbReference>
<keyword evidence="5" id="KW-1185">Reference proteome</keyword>
<dbReference type="RefSeq" id="WP_141608662.1">
    <property type="nucleotide sequence ID" value="NZ_VIGC02000003.1"/>
</dbReference>
<evidence type="ECO:0000256" key="1">
    <source>
        <dbReference type="ARBA" id="ARBA00010928"/>
    </source>
</evidence>
<proteinExistence type="inferred from homology"/>
<protein>
    <submittedName>
        <fullName evidence="4">Gfo/Idh/MocA family oxidoreductase</fullName>
    </submittedName>
</protein>
<dbReference type="InterPro" id="IPR051317">
    <property type="entry name" value="Gfo/Idh/MocA_oxidoreduct"/>
</dbReference>
<sequence>MLKIGILGSDNSHAERFSEILNRPDHPSYQADADARVVAIWGEDPERTRQVAEHGHIDAIVPRPEEMLGRVDAVFCVTRHGGRHLELVRPFLQAGVPTFIDKPLATTGADARAIVQLAAQSGAPFTSFSTVRFSQDAQRFLATARQLGGVRAGIYTGPATRRNPYGGAIFYAIHSIELMLMTQGTGVEWVHALEGPAVDDQGNGTVVVLCAWPDGATGTLELTVDAKYAFRATALGREGVHSVTLDISDCYREGMKRILACLRGGGSPVEPAEMVEAVQIGQAIDLSVDRGQRIYLREL</sequence>